<feature type="compositionally biased region" description="Basic residues" evidence="1">
    <location>
        <begin position="46"/>
        <end position="56"/>
    </location>
</feature>
<evidence type="ECO:0000313" key="2">
    <source>
        <dbReference type="EMBL" id="CAD0200522.1"/>
    </source>
</evidence>
<organism evidence="2 3">
    <name type="scientific">Chrysodeixis includens</name>
    <name type="common">Soybean looper</name>
    <name type="synonym">Pseudoplusia includens</name>
    <dbReference type="NCBI Taxonomy" id="689277"/>
    <lineage>
        <taxon>Eukaryota</taxon>
        <taxon>Metazoa</taxon>
        <taxon>Ecdysozoa</taxon>
        <taxon>Arthropoda</taxon>
        <taxon>Hexapoda</taxon>
        <taxon>Insecta</taxon>
        <taxon>Pterygota</taxon>
        <taxon>Neoptera</taxon>
        <taxon>Endopterygota</taxon>
        <taxon>Lepidoptera</taxon>
        <taxon>Glossata</taxon>
        <taxon>Ditrysia</taxon>
        <taxon>Noctuoidea</taxon>
        <taxon>Noctuidae</taxon>
        <taxon>Plusiinae</taxon>
        <taxon>Chrysodeixis</taxon>
    </lineage>
</organism>
<evidence type="ECO:0000313" key="3">
    <source>
        <dbReference type="Proteomes" id="UP001154114"/>
    </source>
</evidence>
<dbReference type="Proteomes" id="UP001154114">
    <property type="component" value="Chromosome 12"/>
</dbReference>
<accession>A0A9N8L185</accession>
<keyword evidence="3" id="KW-1185">Reference proteome</keyword>
<name>A0A9N8L185_CHRIL</name>
<proteinExistence type="predicted"/>
<feature type="region of interest" description="Disordered" evidence="1">
    <location>
        <begin position="11"/>
        <end position="114"/>
    </location>
</feature>
<sequence>MWCVRRRYGVGASSYGVGGAGGAARRGRGARAAAGAGRRGVGARAAPRRRARRAHHAPSATAPPPPPHTAHHHARLAEPPLTALSPPKDTLSLQPRSHSKDQLPDQPPCDMDCF</sequence>
<dbReference type="OrthoDB" id="7484453at2759"/>
<gene>
    <name evidence="2" type="ORF">CINC_LOCUS2207</name>
</gene>
<reference evidence="2" key="1">
    <citation type="submission" date="2021-12" db="EMBL/GenBank/DDBJ databases">
        <authorList>
            <person name="King R."/>
        </authorList>
    </citation>
    <scope>NUCLEOTIDE SEQUENCE</scope>
</reference>
<protein>
    <submittedName>
        <fullName evidence="2">Uncharacterized protein</fullName>
    </submittedName>
</protein>
<dbReference type="AlphaFoldDB" id="A0A9N8L185"/>
<evidence type="ECO:0000256" key="1">
    <source>
        <dbReference type="SAM" id="MobiDB-lite"/>
    </source>
</evidence>
<dbReference type="EMBL" id="LR824015">
    <property type="protein sequence ID" value="CAD0200522.1"/>
    <property type="molecule type" value="Genomic_DNA"/>
</dbReference>